<dbReference type="Proteomes" id="UP000447434">
    <property type="component" value="Unassembled WGS sequence"/>
</dbReference>
<sequence length="209" mass="24166">MMKKVATAVNNDDQYPKTTVAVIKNGTTTQYCGIVKEKGRVGCKISRTGREEDCKLKKNEKFQKNGRFLVVMDHCKKMQCWVMLKRLMTGRDSWIFKEPLMGLEIIDKDYSFNGSSMSKPFIKSEIVCNNETLMKPTCLKDIESKLNKLLYNKPDEFADDIRVVLSYGLLHPPRSDIYKIARRVSEDFEVSWKALKCKWFSGEIKGKKI</sequence>
<accession>A0A6A4MSV8</accession>
<keyword evidence="4" id="KW-1185">Reference proteome</keyword>
<evidence type="ECO:0000259" key="2">
    <source>
        <dbReference type="Pfam" id="PF00439"/>
    </source>
</evidence>
<feature type="domain" description="Bromo" evidence="2">
    <location>
        <begin position="119"/>
        <end position="182"/>
    </location>
</feature>
<gene>
    <name evidence="3" type="ORF">Lalb_Chr00c01g0403771</name>
</gene>
<dbReference type="Pfam" id="PF00439">
    <property type="entry name" value="Bromodomain"/>
    <property type="match status" value="1"/>
</dbReference>
<dbReference type="AlphaFoldDB" id="A0A6A4MSV8"/>
<evidence type="ECO:0000313" key="3">
    <source>
        <dbReference type="EMBL" id="KAE9584453.1"/>
    </source>
</evidence>
<dbReference type="InterPro" id="IPR036427">
    <property type="entry name" value="Bromodomain-like_sf"/>
</dbReference>
<comment type="caution">
    <text evidence="3">The sequence shown here is derived from an EMBL/GenBank/DDBJ whole genome shotgun (WGS) entry which is preliminary data.</text>
</comment>
<dbReference type="SUPFAM" id="SSF47370">
    <property type="entry name" value="Bromodomain"/>
    <property type="match status" value="1"/>
</dbReference>
<dbReference type="PANTHER" id="PTHR45926">
    <property type="entry name" value="OSJNBA0053K19.4 PROTEIN"/>
    <property type="match status" value="1"/>
</dbReference>
<reference evidence="4" key="1">
    <citation type="journal article" date="2020" name="Nat. Commun.">
        <title>Genome sequence of the cluster root forming white lupin.</title>
        <authorList>
            <person name="Hufnagel B."/>
            <person name="Marques A."/>
            <person name="Soriano A."/>
            <person name="Marques L."/>
            <person name="Divol F."/>
            <person name="Doumas P."/>
            <person name="Sallet E."/>
            <person name="Mancinotti D."/>
            <person name="Carrere S."/>
            <person name="Marande W."/>
            <person name="Arribat S."/>
            <person name="Keller J."/>
            <person name="Huneau C."/>
            <person name="Blein T."/>
            <person name="Aime D."/>
            <person name="Laguerre M."/>
            <person name="Taylor J."/>
            <person name="Schubert V."/>
            <person name="Nelson M."/>
            <person name="Geu-Flores F."/>
            <person name="Crespi M."/>
            <person name="Gallardo-Guerrero K."/>
            <person name="Delaux P.-M."/>
            <person name="Salse J."/>
            <person name="Berges H."/>
            <person name="Guyot R."/>
            <person name="Gouzy J."/>
            <person name="Peret B."/>
        </authorList>
    </citation>
    <scope>NUCLEOTIDE SEQUENCE [LARGE SCALE GENOMIC DNA]</scope>
    <source>
        <strain evidence="4">cv. Amiga</strain>
    </source>
</reference>
<dbReference type="InterPro" id="IPR001487">
    <property type="entry name" value="Bromodomain"/>
</dbReference>
<dbReference type="EMBL" id="WOCE01000026">
    <property type="protein sequence ID" value="KAE9584453.1"/>
    <property type="molecule type" value="Genomic_DNA"/>
</dbReference>
<keyword evidence="1" id="KW-0103">Bromodomain</keyword>
<proteinExistence type="predicted"/>
<evidence type="ECO:0000313" key="4">
    <source>
        <dbReference type="Proteomes" id="UP000447434"/>
    </source>
</evidence>
<protein>
    <submittedName>
        <fullName evidence="3">Putative chromatin remodeler Bromodomain family</fullName>
    </submittedName>
</protein>
<organism evidence="3 4">
    <name type="scientific">Lupinus albus</name>
    <name type="common">White lupine</name>
    <name type="synonym">Lupinus termis</name>
    <dbReference type="NCBI Taxonomy" id="3870"/>
    <lineage>
        <taxon>Eukaryota</taxon>
        <taxon>Viridiplantae</taxon>
        <taxon>Streptophyta</taxon>
        <taxon>Embryophyta</taxon>
        <taxon>Tracheophyta</taxon>
        <taxon>Spermatophyta</taxon>
        <taxon>Magnoliopsida</taxon>
        <taxon>eudicotyledons</taxon>
        <taxon>Gunneridae</taxon>
        <taxon>Pentapetalae</taxon>
        <taxon>rosids</taxon>
        <taxon>fabids</taxon>
        <taxon>Fabales</taxon>
        <taxon>Fabaceae</taxon>
        <taxon>Papilionoideae</taxon>
        <taxon>50 kb inversion clade</taxon>
        <taxon>genistoids sensu lato</taxon>
        <taxon>core genistoids</taxon>
        <taxon>Genisteae</taxon>
        <taxon>Lupinus</taxon>
    </lineage>
</organism>
<name>A0A6A4MSV8_LUPAL</name>
<dbReference type="Gene3D" id="1.20.920.10">
    <property type="entry name" value="Bromodomain-like"/>
    <property type="match status" value="1"/>
</dbReference>
<evidence type="ECO:0000256" key="1">
    <source>
        <dbReference type="ARBA" id="ARBA00023117"/>
    </source>
</evidence>
<dbReference type="OrthoDB" id="1427476at2759"/>